<dbReference type="GO" id="GO:0008270">
    <property type="term" value="F:zinc ion binding"/>
    <property type="evidence" value="ECO:0007669"/>
    <property type="project" value="UniProtKB-KW"/>
</dbReference>
<evidence type="ECO:0000256" key="2">
    <source>
        <dbReference type="ARBA" id="ARBA00022771"/>
    </source>
</evidence>
<evidence type="ECO:0008006" key="9">
    <source>
        <dbReference type="Google" id="ProtNLM"/>
    </source>
</evidence>
<evidence type="ECO:0000313" key="8">
    <source>
        <dbReference type="Proteomes" id="UP000008021"/>
    </source>
</evidence>
<feature type="region of interest" description="Disordered" evidence="6">
    <location>
        <begin position="246"/>
        <end position="299"/>
    </location>
</feature>
<dbReference type="Proteomes" id="UP000008021">
    <property type="component" value="Chromosome 3"/>
</dbReference>
<dbReference type="GO" id="GO:0140566">
    <property type="term" value="F:histone reader activity"/>
    <property type="evidence" value="ECO:0007669"/>
    <property type="project" value="InterPro"/>
</dbReference>
<feature type="compositionally biased region" description="Polar residues" evidence="6">
    <location>
        <begin position="193"/>
        <end position="204"/>
    </location>
</feature>
<evidence type="ECO:0000313" key="7">
    <source>
        <dbReference type="EnsemblPlants" id="OMERI03G19580.2"/>
    </source>
</evidence>
<keyword evidence="3" id="KW-0862">Zinc</keyword>
<dbReference type="PANTHER" id="PTHR33304:SF36">
    <property type="entry name" value="GB|AAF26970.1-RELATED"/>
    <property type="match status" value="1"/>
</dbReference>
<keyword evidence="2" id="KW-0863">Zinc-finger</keyword>
<proteinExistence type="predicted"/>
<dbReference type="EnsemblPlants" id="OMERI03G19580.2">
    <property type="protein sequence ID" value="OMERI03G19580.2"/>
    <property type="gene ID" value="OMERI03G19580"/>
</dbReference>
<dbReference type="PANTHER" id="PTHR33304">
    <property type="match status" value="1"/>
</dbReference>
<dbReference type="GO" id="GO:0034244">
    <property type="term" value="P:negative regulation of transcription elongation by RNA polymerase II"/>
    <property type="evidence" value="ECO:0007669"/>
    <property type="project" value="InterPro"/>
</dbReference>
<keyword evidence="4" id="KW-0805">Transcription regulation</keyword>
<keyword evidence="8" id="KW-1185">Reference proteome</keyword>
<name>A0A0E0D267_9ORYZ</name>
<feature type="region of interest" description="Disordered" evidence="6">
    <location>
        <begin position="161"/>
        <end position="219"/>
    </location>
</feature>
<protein>
    <recommendedName>
        <fullName evidence="9">Zinc finger PHD-type domain-containing protein</fullName>
    </recommendedName>
</protein>
<evidence type="ECO:0000256" key="5">
    <source>
        <dbReference type="ARBA" id="ARBA00023163"/>
    </source>
</evidence>
<evidence type="ECO:0000256" key="1">
    <source>
        <dbReference type="ARBA" id="ARBA00022723"/>
    </source>
</evidence>
<reference evidence="7" key="2">
    <citation type="submission" date="2018-05" db="EMBL/GenBank/DDBJ databases">
        <title>OmerRS3 (Oryza meridionalis Reference Sequence Version 3).</title>
        <authorList>
            <person name="Zhang J."/>
            <person name="Kudrna D."/>
            <person name="Lee S."/>
            <person name="Talag J."/>
            <person name="Welchert J."/>
            <person name="Wing R.A."/>
        </authorList>
    </citation>
    <scope>NUCLEOTIDE SEQUENCE [LARGE SCALE GENOMIC DNA]</scope>
    <source>
        <strain evidence="7">cv. OR44</strain>
    </source>
</reference>
<accession>A0A0E0D267</accession>
<dbReference type="AlphaFoldDB" id="A0A0E0D267"/>
<dbReference type="Gramene" id="OMERI03G19580.2">
    <property type="protein sequence ID" value="OMERI03G19580.2"/>
    <property type="gene ID" value="OMERI03G19580"/>
</dbReference>
<organism evidence="7">
    <name type="scientific">Oryza meridionalis</name>
    <dbReference type="NCBI Taxonomy" id="40149"/>
    <lineage>
        <taxon>Eukaryota</taxon>
        <taxon>Viridiplantae</taxon>
        <taxon>Streptophyta</taxon>
        <taxon>Embryophyta</taxon>
        <taxon>Tracheophyta</taxon>
        <taxon>Spermatophyta</taxon>
        <taxon>Magnoliopsida</taxon>
        <taxon>Liliopsida</taxon>
        <taxon>Poales</taxon>
        <taxon>Poaceae</taxon>
        <taxon>BOP clade</taxon>
        <taxon>Oryzoideae</taxon>
        <taxon>Oryzeae</taxon>
        <taxon>Oryzinae</taxon>
        <taxon>Oryza</taxon>
    </lineage>
</organism>
<feature type="compositionally biased region" description="Polar residues" evidence="6">
    <location>
        <begin position="171"/>
        <end position="184"/>
    </location>
</feature>
<keyword evidence="1" id="KW-0479">Metal-binding</keyword>
<dbReference type="InterPro" id="IPR049914">
    <property type="entry name" value="PHD1-3/5-6"/>
</dbReference>
<evidence type="ECO:0000256" key="4">
    <source>
        <dbReference type="ARBA" id="ARBA00023015"/>
    </source>
</evidence>
<keyword evidence="5" id="KW-0804">Transcription</keyword>
<sequence length="373" mass="42033">MAWSPWSKGNTESNPIRAQHHGVQIKGDLANNKTCSKQELDPGDEIDWTVCSINEMVCGICGSGHDQDRMAKCIRYCFPVVTYDVPDEWCCCECQKKSNWDQTPSQGGQTIRNRVHQDSLKIPNKFENVKVKYISYEEASLLNNKERPPNCRSNFHVRRTNSHVRPASPPNVKQSSSRSDNCAYSQFHRKFPNGQQSPCRSDTQGPFLKRGAGASQNQTEIAGINMKQKAQSGEMLRPCHRSRAIRGKIDFQVQNEQREKKVVSADKVTMNPQSRDDPREKSGSNVTGTDIGRGSEMSPDNDIGMLVVINSSVEYARRPPPEIRWTNGKSQSHVMETSCNFVMRAYINNIKLLIYSSEVLPPDSQCVTDSMDN</sequence>
<evidence type="ECO:0000256" key="3">
    <source>
        <dbReference type="ARBA" id="ARBA00022833"/>
    </source>
</evidence>
<reference evidence="7" key="1">
    <citation type="submission" date="2015-04" db="UniProtKB">
        <authorList>
            <consortium name="EnsemblPlants"/>
        </authorList>
    </citation>
    <scope>IDENTIFICATION</scope>
</reference>
<evidence type="ECO:0000256" key="6">
    <source>
        <dbReference type="SAM" id="MobiDB-lite"/>
    </source>
</evidence>